<reference evidence="1" key="1">
    <citation type="submission" date="2016-02" db="EMBL/GenBank/DDBJ databases">
        <title>Genomic sequences of Ochrobactrum anthropi.</title>
        <authorList>
            <person name="Chudasama K.S."/>
            <person name="Thaker V.S."/>
        </authorList>
    </citation>
    <scope>NUCLEOTIDE SEQUENCE [LARGE SCALE GENOMIC DNA]</scope>
    <source>
        <strain evidence="1">SUBG007</strain>
    </source>
</reference>
<comment type="caution">
    <text evidence="1">The sequence shown here is derived from an EMBL/GenBank/DDBJ whole genome shotgun (WGS) entry which is preliminary data.</text>
</comment>
<organism evidence="1">
    <name type="scientific">Brucella anthropi</name>
    <name type="common">Ochrobactrum anthropi</name>
    <dbReference type="NCBI Taxonomy" id="529"/>
    <lineage>
        <taxon>Bacteria</taxon>
        <taxon>Pseudomonadati</taxon>
        <taxon>Pseudomonadota</taxon>
        <taxon>Alphaproteobacteria</taxon>
        <taxon>Hyphomicrobiales</taxon>
        <taxon>Brucellaceae</taxon>
        <taxon>Brucella/Ochrobactrum group</taxon>
        <taxon>Brucella</taxon>
    </lineage>
</organism>
<sequence length="61" mass="6805">MRHAQSKPRVYLNEAMGMAALAGQLFRELLETPIPDGIGAPRTLCLQDAMLNGRYFTSIRL</sequence>
<dbReference type="AlphaFoldDB" id="A0A656Z420"/>
<proteinExistence type="predicted"/>
<name>A0A656Z420_BRUAN</name>
<dbReference type="EMBL" id="LUAY01005276">
    <property type="protein sequence ID" value="KYB45364.1"/>
    <property type="molecule type" value="Genomic_DNA"/>
</dbReference>
<protein>
    <submittedName>
        <fullName evidence="1">Uncharacterized protein</fullName>
    </submittedName>
</protein>
<gene>
    <name evidence="1" type="ORF">AB664_08815</name>
</gene>
<evidence type="ECO:0000313" key="1">
    <source>
        <dbReference type="EMBL" id="KYB45364.1"/>
    </source>
</evidence>
<accession>A0A656Z420</accession>